<organism evidence="2 3">
    <name type="scientific">Brevundimonas mediterranea</name>
    <dbReference type="NCBI Taxonomy" id="74329"/>
    <lineage>
        <taxon>Bacteria</taxon>
        <taxon>Pseudomonadati</taxon>
        <taxon>Pseudomonadota</taxon>
        <taxon>Alphaproteobacteria</taxon>
        <taxon>Caulobacterales</taxon>
        <taxon>Caulobacteraceae</taxon>
        <taxon>Brevundimonas</taxon>
    </lineage>
</organism>
<dbReference type="KEGG" id="bmed:GYM46_11685"/>
<dbReference type="Gene3D" id="1.20.1420.60">
    <property type="match status" value="1"/>
</dbReference>
<evidence type="ECO:0000259" key="1">
    <source>
        <dbReference type="Pfam" id="PF14300"/>
    </source>
</evidence>
<dbReference type="AlphaFoldDB" id="A0AB37E8P8"/>
<dbReference type="EMBL" id="CP048751">
    <property type="protein sequence ID" value="QIH73556.1"/>
    <property type="molecule type" value="Genomic_DNA"/>
</dbReference>
<proteinExistence type="predicted"/>
<dbReference type="RefSeq" id="WP_050771667.1">
    <property type="nucleotide sequence ID" value="NZ_CP048751.1"/>
</dbReference>
<sequence>MKSKTPPAYWLLIEPYWEKISIYDGPEQFLREFQTAPLTVRNLFASHWLQSEVLNGGFGQFFDNSTGVLAPEAADGFLAIGMPEASKFIRHVMSGFGEIYPRDRDQRFEFLEDFYDNAESAGKEYAANPLSSYLDEDFFELVESENGGFWVSANRYAERSE</sequence>
<evidence type="ECO:0000313" key="2">
    <source>
        <dbReference type="EMBL" id="QIH73556.1"/>
    </source>
</evidence>
<dbReference type="Proteomes" id="UP000501325">
    <property type="component" value="Chromosome"/>
</dbReference>
<dbReference type="Pfam" id="PF14300">
    <property type="entry name" value="DMP19"/>
    <property type="match status" value="1"/>
</dbReference>
<evidence type="ECO:0000313" key="3">
    <source>
        <dbReference type="Proteomes" id="UP000501325"/>
    </source>
</evidence>
<feature type="domain" description="DNA mimic protein DMP19 C-terminal" evidence="1">
    <location>
        <begin position="39"/>
        <end position="146"/>
    </location>
</feature>
<name>A0AB37E8P8_9CAUL</name>
<accession>A0AB37E8P8</accession>
<reference evidence="2 3" key="1">
    <citation type="submission" date="2020-01" db="EMBL/GenBank/DDBJ databases">
        <authorList>
            <person name="Wang S."/>
        </authorList>
    </citation>
    <scope>NUCLEOTIDE SEQUENCE [LARGE SCALE GENOMIC DNA]</scope>
    <source>
        <strain evidence="2 3">D151-2-6</strain>
    </source>
</reference>
<gene>
    <name evidence="2" type="ORF">GYM46_11685</name>
</gene>
<dbReference type="InterPro" id="IPR025402">
    <property type="entry name" value="DMP19_C"/>
</dbReference>
<protein>
    <submittedName>
        <fullName evidence="2">DMP19 family protein</fullName>
    </submittedName>
</protein>